<dbReference type="EMBL" id="AFOY02000004">
    <property type="protein sequence ID" value="EXF96283.1"/>
    <property type="molecule type" value="Genomic_DNA"/>
</dbReference>
<name>A0A010T042_PSEFL</name>
<reference evidence="1 2" key="1">
    <citation type="journal article" date="2011" name="J. Bacteriol.">
        <title>Draft genome sequence of the polycyclic aromatic hydrocarbon-degrading, genetically engineered bioluminescent bioreporter Pseudomonas fluorescens HK44.</title>
        <authorList>
            <person name="Chauhan A."/>
            <person name="Layton A.C."/>
            <person name="Williams D.E."/>
            <person name="Smartt A.E."/>
            <person name="Ripp S."/>
            <person name="Karpinets T.V."/>
            <person name="Brown S.D."/>
            <person name="Sayler G.S."/>
        </authorList>
    </citation>
    <scope>NUCLEOTIDE SEQUENCE [LARGE SCALE GENOMIC DNA]</scope>
    <source>
        <strain evidence="1 2">HK44</strain>
    </source>
</reference>
<dbReference type="OrthoDB" id="7022111at2"/>
<evidence type="ECO:0008006" key="3">
    <source>
        <dbReference type="Google" id="ProtNLM"/>
    </source>
</evidence>
<accession>A0A010T042</accession>
<evidence type="ECO:0000313" key="1">
    <source>
        <dbReference type="EMBL" id="EXF96283.1"/>
    </source>
</evidence>
<organism evidence="1 2">
    <name type="scientific">Pseudomonas fluorescens HK44</name>
    <dbReference type="NCBI Taxonomy" id="1042209"/>
    <lineage>
        <taxon>Bacteria</taxon>
        <taxon>Pseudomonadati</taxon>
        <taxon>Pseudomonadota</taxon>
        <taxon>Gammaproteobacteria</taxon>
        <taxon>Pseudomonadales</taxon>
        <taxon>Pseudomonadaceae</taxon>
        <taxon>Pseudomonas</taxon>
    </lineage>
</organism>
<proteinExistence type="predicted"/>
<dbReference type="PATRIC" id="fig|1042209.11.peg.635"/>
<dbReference type="RefSeq" id="WP_019689926.1">
    <property type="nucleotide sequence ID" value="NZ_AFOY02000004.1"/>
</dbReference>
<protein>
    <recommendedName>
        <fullName evidence="3">DUF2188 domain-containing protein</fullName>
    </recommendedName>
</protein>
<evidence type="ECO:0000313" key="2">
    <source>
        <dbReference type="Proteomes" id="UP000022611"/>
    </source>
</evidence>
<comment type="caution">
    <text evidence="1">The sequence shown here is derived from an EMBL/GenBank/DDBJ whole genome shotgun (WGS) entry which is preliminary data.</text>
</comment>
<dbReference type="Proteomes" id="UP000022611">
    <property type="component" value="Unassembled WGS sequence"/>
</dbReference>
<dbReference type="HOGENOM" id="CLU_2846477_0_0_6"/>
<dbReference type="AlphaFoldDB" id="A0A010T042"/>
<sequence length="65" mass="7090">MIWKAISKNCMSSEEGYLVSRYALQHGYGYTVRCPKGKLIHAGDDAAKAKAACVDHFELTQGKAA</sequence>
<gene>
    <name evidence="1" type="ORF">HK44_020550</name>
</gene>